<reference evidence="2 4" key="2">
    <citation type="submission" date="2018-07" db="EMBL/GenBank/DDBJ databases">
        <title>The Genome Sequence of Enterococcus sp. DIV0659b.</title>
        <authorList>
            <consortium name="The Broad Institute Genomics Platform"/>
            <consortium name="The Broad Institute Genomic Center for Infectious Diseases"/>
            <person name="Earl A."/>
            <person name="Manson A."/>
            <person name="Schwartman J."/>
            <person name="Gilmore M."/>
            <person name="Abouelleil A."/>
            <person name="Cao P."/>
            <person name="Chapman S."/>
            <person name="Cusick C."/>
            <person name="Shea T."/>
            <person name="Young S."/>
            <person name="Neafsey D."/>
            <person name="Nusbaum C."/>
            <person name="Birren B."/>
        </authorList>
    </citation>
    <scope>NUCLEOTIDE SEQUENCE [LARGE SCALE GENOMIC DNA]</scope>
    <source>
        <strain evidence="2 4">4G2_DIV0659</strain>
    </source>
</reference>
<feature type="domain" description="Helix-turn-helix type 11" evidence="1">
    <location>
        <begin position="6"/>
        <end position="56"/>
    </location>
</feature>
<dbReference type="RefSeq" id="WP_086329753.1">
    <property type="nucleotide sequence ID" value="NZ_NGLE02000001.1"/>
</dbReference>
<dbReference type="EMBL" id="NGLE02000001">
    <property type="protein sequence ID" value="MEI5995322.1"/>
    <property type="molecule type" value="Genomic_DNA"/>
</dbReference>
<dbReference type="PANTHER" id="PTHR34580">
    <property type="match status" value="1"/>
</dbReference>
<gene>
    <name evidence="3" type="ORF">A5880_000807</name>
    <name evidence="2" type="ORF">A5880_002912</name>
</gene>
<protein>
    <recommendedName>
        <fullName evidence="1">Helix-turn-helix type 11 domain-containing protein</fullName>
    </recommendedName>
</protein>
<dbReference type="InterPro" id="IPR036390">
    <property type="entry name" value="WH_DNA-bd_sf"/>
</dbReference>
<evidence type="ECO:0000313" key="3">
    <source>
        <dbReference type="EMBL" id="OTO10124.1"/>
    </source>
</evidence>
<dbReference type="PANTHER" id="PTHR34580:SF9">
    <property type="entry name" value="SLL5097 PROTEIN"/>
    <property type="match status" value="1"/>
</dbReference>
<evidence type="ECO:0000313" key="2">
    <source>
        <dbReference type="EMBL" id="MEI5995322.1"/>
    </source>
</evidence>
<dbReference type="InterPro" id="IPR013196">
    <property type="entry name" value="HTH_11"/>
</dbReference>
<dbReference type="STRING" id="1834181.A5880_000807"/>
<proteinExistence type="predicted"/>
<reference evidence="3" key="1">
    <citation type="submission" date="2017-05" db="EMBL/GenBank/DDBJ databases">
        <title>The Genome Sequence of Enterococcus sp. 4G2_DIV0659.</title>
        <authorList>
            <consortium name="The Broad Institute Genomics Platform"/>
            <consortium name="The Broad Institute Genomic Center for Infectious Diseases"/>
            <person name="Earl A."/>
            <person name="Manson A."/>
            <person name="Schwartman J."/>
            <person name="Gilmore M."/>
            <person name="Abouelleil A."/>
            <person name="Cao P."/>
            <person name="Chapman S."/>
            <person name="Cusick C."/>
            <person name="Shea T."/>
            <person name="Young S."/>
            <person name="Neafsey D."/>
            <person name="Nusbaum C."/>
            <person name="Birren B."/>
        </authorList>
    </citation>
    <scope>NUCLEOTIDE SEQUENCE [LARGE SCALE GENOMIC DNA]</scope>
    <source>
        <strain evidence="3">4G2_DIV0659</strain>
    </source>
</reference>
<keyword evidence="4" id="KW-1185">Reference proteome</keyword>
<dbReference type="EMBL" id="NGLE01000001">
    <property type="protein sequence ID" value="OTO10124.1"/>
    <property type="molecule type" value="Genomic_DNA"/>
</dbReference>
<evidence type="ECO:0000313" key="4">
    <source>
        <dbReference type="Proteomes" id="UP000195139"/>
    </source>
</evidence>
<sequence length="313" mass="36575">MKKAERINDMILYLADKKSFNLKELMKRYAISKSTALRDVISLEEIGLPLYSELGRYGKYKILDTSIAVSNLFTEGEIYALYFALLTLNVYQSSPFNMETSTLELKFSKALPEKVKNDLLLMNKIITLEQTNHSNVSHYLKEIVQGTIQEKVYKLTYLKNQEKVSIIAQFIEISSKFGQWYAKIWNLEVQEMRVIRCDKIDFLVEEKAYPSLALKELLKRAEEFYQKEKLIPFTVTVDERGKDIFTKESYPSMKIEKQKDFYVIKGYYHKGEKEFITNYLLLFGKSILTLEPGQLKKAVLKKAEAVMECFKQL</sequence>
<dbReference type="OrthoDB" id="9815009at2"/>
<dbReference type="Pfam" id="PF08279">
    <property type="entry name" value="HTH_11"/>
    <property type="match status" value="1"/>
</dbReference>
<accession>A0A242CIQ7</accession>
<dbReference type="Proteomes" id="UP000195139">
    <property type="component" value="Unassembled WGS sequence"/>
</dbReference>
<dbReference type="AlphaFoldDB" id="A0A242CIQ7"/>
<organism evidence="3">
    <name type="scientific">Candidatus Enterococcus mansonii</name>
    <dbReference type="NCBI Taxonomy" id="1834181"/>
    <lineage>
        <taxon>Bacteria</taxon>
        <taxon>Bacillati</taxon>
        <taxon>Bacillota</taxon>
        <taxon>Bacilli</taxon>
        <taxon>Lactobacillales</taxon>
        <taxon>Enterococcaceae</taxon>
        <taxon>Enterococcus</taxon>
    </lineage>
</organism>
<name>A0A242CIQ7_9ENTE</name>
<dbReference type="SUPFAM" id="SSF46785">
    <property type="entry name" value="Winged helix' DNA-binding domain"/>
    <property type="match status" value="1"/>
</dbReference>
<comment type="caution">
    <text evidence="3">The sequence shown here is derived from an EMBL/GenBank/DDBJ whole genome shotgun (WGS) entry which is preliminary data.</text>
</comment>
<dbReference type="InterPro" id="IPR051534">
    <property type="entry name" value="CBASS_pafABC_assoc_protein"/>
</dbReference>
<evidence type="ECO:0000259" key="1">
    <source>
        <dbReference type="Pfam" id="PF08279"/>
    </source>
</evidence>